<evidence type="ECO:0000256" key="1">
    <source>
        <dbReference type="SAM" id="Coils"/>
    </source>
</evidence>
<dbReference type="EMBL" id="GL377303">
    <property type="protein sequence ID" value="EFJ00016.1"/>
    <property type="molecule type" value="Genomic_DNA"/>
</dbReference>
<dbReference type="Gene3D" id="1.20.1280.50">
    <property type="match status" value="1"/>
</dbReference>
<sequence>MPGATIITHDVCLETNLQKLEQDSRELRQKLSGLNSSLKTASPGMRATLDLAAQTVERYDDQMNALMALHQTLKNQRAELAHRYARAAWLCSPVRRLVPDVLLEIFTYVRYTQEYSLEDHRSSTVRLAHICSHWRAVAFSHPALWSSIKVQHVGTSDVMTHRVRSAVEFHLSKSDSAPLSIASGGIGFAAIDILIDACHRWRKCIIGNAFILGPTPRRYAALEILVIHAGKGTVNFIDTPRLRSYAGPLTETFLPWHQLTNVSIIHGEVTVSQAIDLLGVCVKVEAFRVHLPLHDTPSSPTTVTCPQLRQLALVCAPTDLENVLKRLFSSIIASGLVSLDIGVPAKLPDYVWTRNLTLAMTGFLKASGALSMLALRNVPIDTDLRTVLASAPSINFLIWWERAKDIHQSRIRHLLDALSLPSSQAGSTLVLPRLTRLHISGGINCPFKSQRKDHERLEELIRARASGGGSLRAVGLDYLGWCELAPETEVELHRLLQRLVVRKMVKRERDFFEYNEPAFVFDMEPPSPGFFAATPSSDSSDDEEESNTDDESGTEEETCSEETSNITTEDSEEDSD</sequence>
<evidence type="ECO:0000313" key="4">
    <source>
        <dbReference type="Proteomes" id="UP000007431"/>
    </source>
</evidence>
<dbReference type="RefSeq" id="XP_003034918.1">
    <property type="nucleotide sequence ID" value="XM_003034872.1"/>
</dbReference>
<reference evidence="3 4" key="1">
    <citation type="journal article" date="2010" name="Nat. Biotechnol.">
        <title>Genome sequence of the model mushroom Schizophyllum commune.</title>
        <authorList>
            <person name="Ohm R.A."/>
            <person name="de Jong J.F."/>
            <person name="Lugones L.G."/>
            <person name="Aerts A."/>
            <person name="Kothe E."/>
            <person name="Stajich J.E."/>
            <person name="de Vries R.P."/>
            <person name="Record E."/>
            <person name="Levasseur A."/>
            <person name="Baker S.E."/>
            <person name="Bartholomew K.A."/>
            <person name="Coutinho P.M."/>
            <person name="Erdmann S."/>
            <person name="Fowler T.J."/>
            <person name="Gathman A.C."/>
            <person name="Lombard V."/>
            <person name="Henrissat B."/>
            <person name="Knabe N."/>
            <person name="Kuees U."/>
            <person name="Lilly W.W."/>
            <person name="Lindquist E."/>
            <person name="Lucas S."/>
            <person name="Magnuson J.K."/>
            <person name="Piumi F."/>
            <person name="Raudaskoski M."/>
            <person name="Salamov A."/>
            <person name="Schmutz J."/>
            <person name="Schwarze F.W.M.R."/>
            <person name="vanKuyk P.A."/>
            <person name="Horton J.S."/>
            <person name="Grigoriev I.V."/>
            <person name="Woesten H.A.B."/>
        </authorList>
    </citation>
    <scope>NUCLEOTIDE SEQUENCE [LARGE SCALE GENOMIC DNA]</scope>
    <source>
        <strain evidence="4">H4-8 / FGSC 9210</strain>
    </source>
</reference>
<dbReference type="OrthoDB" id="2899151at2759"/>
<proteinExistence type="predicted"/>
<protein>
    <submittedName>
        <fullName evidence="3">Uncharacterized protein</fullName>
    </submittedName>
</protein>
<evidence type="ECO:0000313" key="3">
    <source>
        <dbReference type="EMBL" id="EFJ00016.1"/>
    </source>
</evidence>
<dbReference type="HOGENOM" id="CLU_021378_0_0_1"/>
<keyword evidence="4" id="KW-1185">Reference proteome</keyword>
<organism evidence="4">
    <name type="scientific">Schizophyllum commune (strain H4-8 / FGSC 9210)</name>
    <name type="common">Split gill fungus</name>
    <dbReference type="NCBI Taxonomy" id="578458"/>
    <lineage>
        <taxon>Eukaryota</taxon>
        <taxon>Fungi</taxon>
        <taxon>Dikarya</taxon>
        <taxon>Basidiomycota</taxon>
        <taxon>Agaricomycotina</taxon>
        <taxon>Agaricomycetes</taxon>
        <taxon>Agaricomycetidae</taxon>
        <taxon>Agaricales</taxon>
        <taxon>Schizophyllaceae</taxon>
        <taxon>Schizophyllum</taxon>
    </lineage>
</organism>
<name>D8PVD9_SCHCM</name>
<evidence type="ECO:0000256" key="2">
    <source>
        <dbReference type="SAM" id="MobiDB-lite"/>
    </source>
</evidence>
<dbReference type="Proteomes" id="UP000007431">
    <property type="component" value="Unassembled WGS sequence"/>
</dbReference>
<keyword evidence="1" id="KW-0175">Coiled coil</keyword>
<feature type="coiled-coil region" evidence="1">
    <location>
        <begin position="10"/>
        <end position="76"/>
    </location>
</feature>
<dbReference type="GeneID" id="9587404"/>
<dbReference type="KEGG" id="scm:SCHCO_02035868"/>
<dbReference type="VEuPathDB" id="FungiDB:SCHCODRAFT_02035868"/>
<dbReference type="InParanoid" id="D8PVD9"/>
<gene>
    <name evidence="3" type="ORF">SCHCODRAFT_105160</name>
</gene>
<feature type="compositionally biased region" description="Acidic residues" evidence="2">
    <location>
        <begin position="539"/>
        <end position="560"/>
    </location>
</feature>
<accession>D8PVD9</accession>
<feature type="region of interest" description="Disordered" evidence="2">
    <location>
        <begin position="523"/>
        <end position="576"/>
    </location>
</feature>
<dbReference type="OMA" id="DIDCQET"/>
<dbReference type="AlphaFoldDB" id="D8PVD9"/>
<feature type="non-terminal residue" evidence="3">
    <location>
        <position position="576"/>
    </location>
</feature>